<reference evidence="3" key="1">
    <citation type="journal article" date="2019" name="Int. J. Syst. Evol. Microbiol.">
        <title>The Global Catalogue of Microorganisms (GCM) 10K type strain sequencing project: providing services to taxonomists for standard genome sequencing and annotation.</title>
        <authorList>
            <consortium name="The Broad Institute Genomics Platform"/>
            <consortium name="The Broad Institute Genome Sequencing Center for Infectious Disease"/>
            <person name="Wu L."/>
            <person name="Ma J."/>
        </authorList>
    </citation>
    <scope>NUCLEOTIDE SEQUENCE [LARGE SCALE GENOMIC DNA]</scope>
    <source>
        <strain evidence="3">JCM 19635</strain>
    </source>
</reference>
<keyword evidence="3" id="KW-1185">Reference proteome</keyword>
<gene>
    <name evidence="2" type="ORF">ACFQT0_31215</name>
</gene>
<protein>
    <submittedName>
        <fullName evidence="2">Uncharacterized protein</fullName>
    </submittedName>
</protein>
<feature type="compositionally biased region" description="Polar residues" evidence="1">
    <location>
        <begin position="97"/>
        <end position="108"/>
    </location>
</feature>
<evidence type="ECO:0000256" key="1">
    <source>
        <dbReference type="SAM" id="MobiDB-lite"/>
    </source>
</evidence>
<evidence type="ECO:0000313" key="3">
    <source>
        <dbReference type="Proteomes" id="UP001596513"/>
    </source>
</evidence>
<accession>A0ABW2UH08</accession>
<dbReference type="RefSeq" id="WP_380207479.1">
    <property type="nucleotide sequence ID" value="NZ_JBHTEK010000007.1"/>
</dbReference>
<name>A0ABW2UH08_9BACT</name>
<dbReference type="Proteomes" id="UP001596513">
    <property type="component" value="Unassembled WGS sequence"/>
</dbReference>
<proteinExistence type="predicted"/>
<sequence length="108" mass="11242">MLLTGQSDGGACPHKVHKHRVAVQRQTGQCSTGAGSGFFRGLVRALQIGGTAPVVNKPGGREEYAAAGNFGLEPDSVRPLPLILNKCGPVTRPTKPAAQQAQNQGNRS</sequence>
<evidence type="ECO:0000313" key="2">
    <source>
        <dbReference type="EMBL" id="MFC7671381.1"/>
    </source>
</evidence>
<organism evidence="2 3">
    <name type="scientific">Hymenobacter humi</name>
    <dbReference type="NCBI Taxonomy" id="1411620"/>
    <lineage>
        <taxon>Bacteria</taxon>
        <taxon>Pseudomonadati</taxon>
        <taxon>Bacteroidota</taxon>
        <taxon>Cytophagia</taxon>
        <taxon>Cytophagales</taxon>
        <taxon>Hymenobacteraceae</taxon>
        <taxon>Hymenobacter</taxon>
    </lineage>
</organism>
<feature type="region of interest" description="Disordered" evidence="1">
    <location>
        <begin position="87"/>
        <end position="108"/>
    </location>
</feature>
<comment type="caution">
    <text evidence="2">The sequence shown here is derived from an EMBL/GenBank/DDBJ whole genome shotgun (WGS) entry which is preliminary data.</text>
</comment>
<dbReference type="EMBL" id="JBHTEK010000007">
    <property type="protein sequence ID" value="MFC7671381.1"/>
    <property type="molecule type" value="Genomic_DNA"/>
</dbReference>